<dbReference type="HOGENOM" id="CLU_075055_0_0_10"/>
<name>I3C561_9FLAO</name>
<dbReference type="AlphaFoldDB" id="I3C561"/>
<gene>
    <name evidence="1" type="ORF">JoomaDRAFT_1747</name>
</gene>
<dbReference type="EMBL" id="JH651379">
    <property type="protein sequence ID" value="EIJ38754.1"/>
    <property type="molecule type" value="Genomic_DNA"/>
</dbReference>
<reference evidence="1 2" key="1">
    <citation type="submission" date="2012-02" db="EMBL/GenBank/DDBJ databases">
        <title>Improved High-Quality Draft genome of Joostella marina DSM 19592.</title>
        <authorList>
            <consortium name="US DOE Joint Genome Institute (JGI-PGF)"/>
            <person name="Lucas S."/>
            <person name="Copeland A."/>
            <person name="Lapidus A."/>
            <person name="Bruce D."/>
            <person name="Goodwin L."/>
            <person name="Pitluck S."/>
            <person name="Peters L."/>
            <person name="Chertkov O."/>
            <person name="Ovchinnikova G."/>
            <person name="Kyrpides N."/>
            <person name="Mavromatis K."/>
            <person name="Detter J.C."/>
            <person name="Han C."/>
            <person name="Land M."/>
            <person name="Hauser L."/>
            <person name="Markowitz V."/>
            <person name="Cheng J.-F."/>
            <person name="Hugenholtz P."/>
            <person name="Woyke T."/>
            <person name="Wu D."/>
            <person name="Tindall B."/>
            <person name="Brambilla E."/>
            <person name="Klenk H.-P."/>
            <person name="Eisen J.A."/>
        </authorList>
    </citation>
    <scope>NUCLEOTIDE SEQUENCE [LARGE SCALE GENOMIC DNA]</scope>
    <source>
        <strain evidence="1 2">DSM 19592</strain>
    </source>
</reference>
<dbReference type="STRING" id="926559.JoomaDRAFT_1747"/>
<evidence type="ECO:0000313" key="2">
    <source>
        <dbReference type="Proteomes" id="UP000004690"/>
    </source>
</evidence>
<sequence>MNVTDFSYLLQKPEQITQQHVDSLKKIIEEFPYFQAARAVYLKALKAQESFKYNSELKHTAAYTTDRSILFEYITSEAFEQHAIAKKIALQTTNETLYGIDVTAEEVIVKDNKTSFDFNEVNSNAVMDPELFLPKEENLTEETLSEEKSTLQLGKPLDFSKRETHSFMEWMQLSATAKPIKREEKKHIALEKPVEEQEDKKEKKSGIEGKLKLIDKFLENNPKIPPAANTANKVNLAKENNAEKTELMTETLARVYLEQKKYKKAIQAYKILSLKYPEKSGFFADQINAVKKLKDNN</sequence>
<evidence type="ECO:0008006" key="3">
    <source>
        <dbReference type="Google" id="ProtNLM"/>
    </source>
</evidence>
<dbReference type="OrthoDB" id="594666at2"/>
<dbReference type="Gene3D" id="1.25.40.10">
    <property type="entry name" value="Tetratricopeptide repeat domain"/>
    <property type="match status" value="1"/>
</dbReference>
<keyword evidence="2" id="KW-1185">Reference proteome</keyword>
<organism evidence="1 2">
    <name type="scientific">Galbibacter orientalis DSM 19592</name>
    <dbReference type="NCBI Taxonomy" id="926559"/>
    <lineage>
        <taxon>Bacteria</taxon>
        <taxon>Pseudomonadati</taxon>
        <taxon>Bacteroidota</taxon>
        <taxon>Flavobacteriia</taxon>
        <taxon>Flavobacteriales</taxon>
        <taxon>Flavobacteriaceae</taxon>
        <taxon>Galbibacter</taxon>
    </lineage>
</organism>
<dbReference type="RefSeq" id="WP_008612032.1">
    <property type="nucleotide sequence ID" value="NZ_JH651379.1"/>
</dbReference>
<protein>
    <recommendedName>
        <fullName evidence="3">Tetratricopeptide repeat protein</fullName>
    </recommendedName>
</protein>
<proteinExistence type="predicted"/>
<dbReference type="Proteomes" id="UP000004690">
    <property type="component" value="Unassembled WGS sequence"/>
</dbReference>
<dbReference type="eggNOG" id="ENOG502Z7TA">
    <property type="taxonomic scope" value="Bacteria"/>
</dbReference>
<accession>I3C561</accession>
<dbReference type="InterPro" id="IPR011990">
    <property type="entry name" value="TPR-like_helical_dom_sf"/>
</dbReference>
<evidence type="ECO:0000313" key="1">
    <source>
        <dbReference type="EMBL" id="EIJ38754.1"/>
    </source>
</evidence>